<dbReference type="InterPro" id="IPR011711">
    <property type="entry name" value="GntR_C"/>
</dbReference>
<dbReference type="InterPro" id="IPR008920">
    <property type="entry name" value="TF_FadR/GntR_C"/>
</dbReference>
<dbReference type="CDD" id="cd07377">
    <property type="entry name" value="WHTH_GntR"/>
    <property type="match status" value="1"/>
</dbReference>
<dbReference type="InterPro" id="IPR036390">
    <property type="entry name" value="WH_DNA-bd_sf"/>
</dbReference>
<dbReference type="SMART" id="SM00345">
    <property type="entry name" value="HTH_GNTR"/>
    <property type="match status" value="1"/>
</dbReference>
<dbReference type="RefSeq" id="WP_174996021.1">
    <property type="nucleotide sequence ID" value="NZ_CABPSI010000002.1"/>
</dbReference>
<dbReference type="Gene3D" id="1.10.10.10">
    <property type="entry name" value="Winged helix-like DNA-binding domain superfamily/Winged helix DNA-binding domain"/>
    <property type="match status" value="1"/>
</dbReference>
<dbReference type="PANTHER" id="PTHR43537">
    <property type="entry name" value="TRANSCRIPTIONAL REGULATOR, GNTR FAMILY"/>
    <property type="match status" value="1"/>
</dbReference>
<evidence type="ECO:0000256" key="2">
    <source>
        <dbReference type="ARBA" id="ARBA00023125"/>
    </source>
</evidence>
<dbReference type="InterPro" id="IPR036388">
    <property type="entry name" value="WH-like_DNA-bd_sf"/>
</dbReference>
<dbReference type="PANTHER" id="PTHR43537:SF45">
    <property type="entry name" value="GNTR FAMILY REGULATORY PROTEIN"/>
    <property type="match status" value="1"/>
</dbReference>
<evidence type="ECO:0000256" key="1">
    <source>
        <dbReference type="ARBA" id="ARBA00023015"/>
    </source>
</evidence>
<reference evidence="5 6" key="1">
    <citation type="submission" date="2019-08" db="EMBL/GenBank/DDBJ databases">
        <authorList>
            <person name="Peeters C."/>
        </authorList>
    </citation>
    <scope>NUCLEOTIDE SEQUENCE [LARGE SCALE GENOMIC DNA]</scope>
    <source>
        <strain evidence="5 6">LMG 31115</strain>
    </source>
</reference>
<dbReference type="PRINTS" id="PR00035">
    <property type="entry name" value="HTHGNTR"/>
</dbReference>
<evidence type="ECO:0000256" key="3">
    <source>
        <dbReference type="ARBA" id="ARBA00023163"/>
    </source>
</evidence>
<dbReference type="Pfam" id="PF07729">
    <property type="entry name" value="FCD"/>
    <property type="match status" value="1"/>
</dbReference>
<dbReference type="GO" id="GO:0003677">
    <property type="term" value="F:DNA binding"/>
    <property type="evidence" value="ECO:0007669"/>
    <property type="project" value="UniProtKB-KW"/>
</dbReference>
<dbReference type="InterPro" id="IPR000524">
    <property type="entry name" value="Tscrpt_reg_HTH_GntR"/>
</dbReference>
<dbReference type="SMART" id="SM00895">
    <property type="entry name" value="FCD"/>
    <property type="match status" value="1"/>
</dbReference>
<dbReference type="EMBL" id="CABPSI010000002">
    <property type="protein sequence ID" value="VVD92134.1"/>
    <property type="molecule type" value="Genomic_DNA"/>
</dbReference>
<keyword evidence="2" id="KW-0238">DNA-binding</keyword>
<protein>
    <submittedName>
        <fullName evidence="5">HTH-type transcriptional regulator LutR</fullName>
    </submittedName>
</protein>
<accession>A0A5E4TZS1</accession>
<sequence>MRKKAEAAQDAATKHVKGSGASKAYQLLRDRIVSLEMHPGDDIDEQALVDELGISRTPLREAMIRLAAEGLISLLPNRGARVSSMDIPQLQEHLEAFELTQRATTRLAALRRTPADLVRIEALVVAFEQAHEKEDVNGMIDGNWELHLAIGNACGNRVLAKIYANLLTENLRIARLAMSYETFPTQEARQAHLNRILEEHREILDAIHLRDAERADQLAASHTNLARKRVTEYISLSALGSMAVGTLANVPGLTGGI</sequence>
<evidence type="ECO:0000259" key="4">
    <source>
        <dbReference type="PROSITE" id="PS50949"/>
    </source>
</evidence>
<dbReference type="AlphaFoldDB" id="A0A5E4TZS1"/>
<dbReference type="SUPFAM" id="SSF46785">
    <property type="entry name" value="Winged helix' DNA-binding domain"/>
    <property type="match status" value="1"/>
</dbReference>
<keyword evidence="6" id="KW-1185">Reference proteome</keyword>
<keyword evidence="3" id="KW-0804">Transcription</keyword>
<organism evidence="5 6">
    <name type="scientific">Pandoraea iniqua</name>
    <dbReference type="NCBI Taxonomy" id="2508288"/>
    <lineage>
        <taxon>Bacteria</taxon>
        <taxon>Pseudomonadati</taxon>
        <taxon>Pseudomonadota</taxon>
        <taxon>Betaproteobacteria</taxon>
        <taxon>Burkholderiales</taxon>
        <taxon>Burkholderiaceae</taxon>
        <taxon>Pandoraea</taxon>
    </lineage>
</organism>
<dbReference type="GO" id="GO:0003700">
    <property type="term" value="F:DNA-binding transcription factor activity"/>
    <property type="evidence" value="ECO:0007669"/>
    <property type="project" value="InterPro"/>
</dbReference>
<evidence type="ECO:0000313" key="6">
    <source>
        <dbReference type="Proteomes" id="UP000333828"/>
    </source>
</evidence>
<dbReference type="Pfam" id="PF00392">
    <property type="entry name" value="GntR"/>
    <property type="match status" value="1"/>
</dbReference>
<name>A0A5E4TZS1_9BURK</name>
<dbReference type="SUPFAM" id="SSF48008">
    <property type="entry name" value="GntR ligand-binding domain-like"/>
    <property type="match status" value="1"/>
</dbReference>
<feature type="domain" description="HTH gntR-type" evidence="4">
    <location>
        <begin position="18"/>
        <end position="85"/>
    </location>
</feature>
<proteinExistence type="predicted"/>
<dbReference type="Gene3D" id="1.20.120.530">
    <property type="entry name" value="GntR ligand-binding domain-like"/>
    <property type="match status" value="1"/>
</dbReference>
<dbReference type="Proteomes" id="UP000333828">
    <property type="component" value="Unassembled WGS sequence"/>
</dbReference>
<evidence type="ECO:0000313" key="5">
    <source>
        <dbReference type="EMBL" id="VVD92134.1"/>
    </source>
</evidence>
<keyword evidence="1" id="KW-0805">Transcription regulation</keyword>
<dbReference type="PROSITE" id="PS50949">
    <property type="entry name" value="HTH_GNTR"/>
    <property type="match status" value="1"/>
</dbReference>
<gene>
    <name evidence="5" type="primary">lutR_1</name>
    <name evidence="5" type="ORF">PIN31115_01653</name>
</gene>